<name>H1DI43_9BACT</name>
<dbReference type="STRING" id="742817.HMPREF9449_01929"/>
<dbReference type="InterPro" id="IPR032675">
    <property type="entry name" value="LRR_dom_sf"/>
</dbReference>
<dbReference type="GeneID" id="98070664"/>
<gene>
    <name evidence="1" type="ORF">HMPREF9449_01929</name>
</gene>
<dbReference type="Gene3D" id="2.60.40.10">
    <property type="entry name" value="Immunoglobulins"/>
    <property type="match status" value="1"/>
</dbReference>
<dbReference type="PATRIC" id="fig|742817.3.peg.2051"/>
<dbReference type="PROSITE" id="PS51257">
    <property type="entry name" value="PROKAR_LIPOPROTEIN"/>
    <property type="match status" value="1"/>
</dbReference>
<reference evidence="1 2" key="1">
    <citation type="submission" date="2012-01" db="EMBL/GenBank/DDBJ databases">
        <title>The Genome Sequence of Odoribacter laneus YIT 12061.</title>
        <authorList>
            <consortium name="The Broad Institute Genome Sequencing Platform"/>
            <person name="Earl A."/>
            <person name="Ward D."/>
            <person name="Feldgarden M."/>
            <person name="Gevers D."/>
            <person name="Morotomi M."/>
            <person name="Young S.K."/>
            <person name="Zeng Q."/>
            <person name="Gargeya S."/>
            <person name="Fitzgerald M."/>
            <person name="Haas B."/>
            <person name="Abouelleil A."/>
            <person name="Alvarado L."/>
            <person name="Arachchi H.M."/>
            <person name="Berlin A."/>
            <person name="Chapman S.B."/>
            <person name="Gearin G."/>
            <person name="Goldberg J."/>
            <person name="Griggs A."/>
            <person name="Gujja S."/>
            <person name="Hansen M."/>
            <person name="Heiman D."/>
            <person name="Howarth C."/>
            <person name="Larimer J."/>
            <person name="Lui A."/>
            <person name="MacDonald P.J.P."/>
            <person name="McCowen C."/>
            <person name="Montmayeur A."/>
            <person name="Murphy C."/>
            <person name="Neiman D."/>
            <person name="Pearson M."/>
            <person name="Priest M."/>
            <person name="Roberts A."/>
            <person name="Saif S."/>
            <person name="Shea T."/>
            <person name="Sisk P."/>
            <person name="Stolte C."/>
            <person name="Sykes S."/>
            <person name="Wortman J."/>
            <person name="Nusbaum C."/>
            <person name="Birren B."/>
        </authorList>
    </citation>
    <scope>NUCLEOTIDE SEQUENCE [LARGE SCALE GENOMIC DNA]</scope>
    <source>
        <strain evidence="1 2">YIT 12061</strain>
    </source>
</reference>
<dbReference type="PANTHER" id="PTHR45661:SF3">
    <property type="entry name" value="IG-LIKE DOMAIN-CONTAINING PROTEIN"/>
    <property type="match status" value="1"/>
</dbReference>
<dbReference type="InterPro" id="IPR013783">
    <property type="entry name" value="Ig-like_fold"/>
</dbReference>
<comment type="caution">
    <text evidence="1">The sequence shown here is derived from an EMBL/GenBank/DDBJ whole genome shotgun (WGS) entry which is preliminary data.</text>
</comment>
<evidence type="ECO:0000313" key="1">
    <source>
        <dbReference type="EMBL" id="EHP46914.1"/>
    </source>
</evidence>
<organism evidence="1 2">
    <name type="scientific">Odoribacter laneus YIT 12061</name>
    <dbReference type="NCBI Taxonomy" id="742817"/>
    <lineage>
        <taxon>Bacteria</taxon>
        <taxon>Pseudomonadati</taxon>
        <taxon>Bacteroidota</taxon>
        <taxon>Bacteroidia</taxon>
        <taxon>Bacteroidales</taxon>
        <taxon>Odoribacteraceae</taxon>
        <taxon>Odoribacter</taxon>
    </lineage>
</organism>
<dbReference type="EMBL" id="ADMC01000024">
    <property type="protein sequence ID" value="EHP46914.1"/>
    <property type="molecule type" value="Genomic_DNA"/>
</dbReference>
<dbReference type="Proteomes" id="UP000004892">
    <property type="component" value="Unassembled WGS sequence"/>
</dbReference>
<dbReference type="AlphaFoldDB" id="H1DI43"/>
<proteinExistence type="predicted"/>
<dbReference type="InterPro" id="IPR024361">
    <property type="entry name" value="BACON"/>
</dbReference>
<dbReference type="InterPro" id="IPR053139">
    <property type="entry name" value="Surface_bspA-like"/>
</dbReference>
<dbReference type="CDD" id="cd14948">
    <property type="entry name" value="BACON"/>
    <property type="match status" value="1"/>
</dbReference>
<evidence type="ECO:0000313" key="2">
    <source>
        <dbReference type="Proteomes" id="UP000004892"/>
    </source>
</evidence>
<dbReference type="HOGENOM" id="CLU_020663_0_0_10"/>
<dbReference type="PANTHER" id="PTHR45661">
    <property type="entry name" value="SURFACE ANTIGEN"/>
    <property type="match status" value="1"/>
</dbReference>
<keyword evidence="2" id="KW-1185">Reference proteome</keyword>
<dbReference type="Gene3D" id="3.80.10.10">
    <property type="entry name" value="Ribonuclease Inhibitor"/>
    <property type="match status" value="1"/>
</dbReference>
<dbReference type="eggNOG" id="COG4886">
    <property type="taxonomic scope" value="Bacteria"/>
</dbReference>
<protein>
    <submittedName>
        <fullName evidence="1">Uncharacterized protein</fullName>
    </submittedName>
</protein>
<sequence length="495" mass="54748">MKIFYLILGVFLIFGACSDEEEEVIQTPLVEDASLTLSVDKVALSCAGGTAEVKLETNQEIWDAVPSAGWLTVEKGNSSLILKAAKNETGEQLTATLLVTAGVEENADTAVITVVQNDNSLVLEYTVPARTQIMLPICGLVKCSVDWGDGQTEEIDMKIDNISVAPPRHMYTSAGTYLVRISGEVPELYSMIGFSDEQRACLSGIKQWGKTGLTALRYAFYRCINIESLPPDTDDSFAEVTSFENAFSNCTALKELPEGLFASAVNAETFRDCFYKCTALTSLPVRMFENCSKATIFVYTFGDCPLVELPEGLFKDCIEAVDFNSCFTNCMTLRVIPENLFANCLKVTDFSYCFRNAQSLINIPAKLFNNCTLAEKMVGIFTYCYSLTSIPEELFRNCPEISTFSYCFTSCTSLTGIPAGLFDNNRKVVSFKGTFRDCVSLTGESPYTEIGGKKVHLYERRNYGGEFVTLNEYDACFRNCNGLSDYNTMPSAWNK</sequence>
<dbReference type="SUPFAM" id="SSF52047">
    <property type="entry name" value="RNI-like"/>
    <property type="match status" value="1"/>
</dbReference>
<accession>H1DI43</accession>
<dbReference type="RefSeq" id="WP_009137076.1">
    <property type="nucleotide sequence ID" value="NZ_JH594596.1"/>
</dbReference>